<protein>
    <recommendedName>
        <fullName evidence="3">DUF4340 domain-containing protein</fullName>
    </recommendedName>
</protein>
<evidence type="ECO:0000313" key="2">
    <source>
        <dbReference type="Proteomes" id="UP000199315"/>
    </source>
</evidence>
<organism evidence="1 2">
    <name type="scientific">Anaerobium acetethylicum</name>
    <dbReference type="NCBI Taxonomy" id="1619234"/>
    <lineage>
        <taxon>Bacteria</taxon>
        <taxon>Bacillati</taxon>
        <taxon>Bacillota</taxon>
        <taxon>Clostridia</taxon>
        <taxon>Lachnospirales</taxon>
        <taxon>Lachnospiraceae</taxon>
        <taxon>Anaerobium</taxon>
    </lineage>
</organism>
<dbReference type="RefSeq" id="WP_091236858.1">
    <property type="nucleotide sequence ID" value="NZ_FMKA01000045.1"/>
</dbReference>
<evidence type="ECO:0008006" key="3">
    <source>
        <dbReference type="Google" id="ProtNLM"/>
    </source>
</evidence>
<keyword evidence="2" id="KW-1185">Reference proteome</keyword>
<dbReference type="EMBL" id="FMKA01000045">
    <property type="protein sequence ID" value="SCP99530.1"/>
    <property type="molecule type" value="Genomic_DNA"/>
</dbReference>
<proteinExistence type="predicted"/>
<dbReference type="Proteomes" id="UP000199315">
    <property type="component" value="Unassembled WGS sequence"/>
</dbReference>
<gene>
    <name evidence="1" type="ORF">SAMN05421730_10454</name>
</gene>
<dbReference type="AlphaFoldDB" id="A0A1D3TYK8"/>
<accession>A0A1D3TYK8</accession>
<dbReference type="OrthoDB" id="1976218at2"/>
<dbReference type="PROSITE" id="PS51257">
    <property type="entry name" value="PROKAR_LIPOPROTEIN"/>
    <property type="match status" value="1"/>
</dbReference>
<name>A0A1D3TYK8_9FIRM</name>
<reference evidence="1 2" key="1">
    <citation type="submission" date="2016-09" db="EMBL/GenBank/DDBJ databases">
        <authorList>
            <person name="Capua I."/>
            <person name="De Benedictis P."/>
            <person name="Joannis T."/>
            <person name="Lombin L.H."/>
            <person name="Cattoli G."/>
        </authorList>
    </citation>
    <scope>NUCLEOTIDE SEQUENCE [LARGE SCALE GENOMIC DNA]</scope>
    <source>
        <strain evidence="1 2">GluBS11</strain>
    </source>
</reference>
<evidence type="ECO:0000313" key="1">
    <source>
        <dbReference type="EMBL" id="SCP99530.1"/>
    </source>
</evidence>
<sequence>MLNRKLKAILVGIALLTIGTGIIGCSAATTETALKADAGQDSTADISDQESASVKEAVLEKVVKPSFTAEGIRALSVVNQGQETFAISYNPKAYKSEFDYWEISVPYEGLNCTDTEAIYKLYGILAGMDFSNEAAVAAGTDTGIEDTENIIALQFIQSDGTEDSASPDGNSEAAILIGNEDGSGNYYAAVQGYEDKVYLLNKGIVDSALSINPFDYILKISTLVNIDSITDVEITVGEETHLISKEGESYKFDGKEVVKKEFTTLYQALQFIILDSELADAGEKDSESQSATDKRNPVLSIVYHRSSEEAPEISVDYYELDKTGYSVETNGMERFRVPREDVDALVDTIKAAFK</sequence>
<dbReference type="STRING" id="1619234.SAMN05421730_10454"/>